<accession>A0A7C9D636</accession>
<reference evidence="2" key="2">
    <citation type="submission" date="2020-07" db="EMBL/GenBank/DDBJ databases">
        <authorList>
            <person name="Vera ALvarez R."/>
            <person name="Arias-Moreno D.M."/>
            <person name="Jimenez-Jacinto V."/>
            <person name="Jimenez-Bremont J.F."/>
            <person name="Swaminathan K."/>
            <person name="Moose S.P."/>
            <person name="Guerrero-Gonzalez M.L."/>
            <person name="Marino-Ramirez L."/>
            <person name="Landsman D."/>
            <person name="Rodriguez-Kessler M."/>
            <person name="Delgado-Sanchez P."/>
        </authorList>
    </citation>
    <scope>NUCLEOTIDE SEQUENCE</scope>
    <source>
        <tissue evidence="2">Cladode</tissue>
    </source>
</reference>
<reference evidence="2" key="1">
    <citation type="journal article" date="2013" name="J. Plant Res.">
        <title>Effect of fungi and light on seed germination of three Opuntia species from semiarid lands of central Mexico.</title>
        <authorList>
            <person name="Delgado-Sanchez P."/>
            <person name="Jimenez-Bremont J.F."/>
            <person name="Guerrero-Gonzalez Mde L."/>
            <person name="Flores J."/>
        </authorList>
    </citation>
    <scope>NUCLEOTIDE SEQUENCE</scope>
    <source>
        <tissue evidence="2">Cladode</tissue>
    </source>
</reference>
<evidence type="ECO:0000313" key="2">
    <source>
        <dbReference type="EMBL" id="MBA4635140.1"/>
    </source>
</evidence>
<protein>
    <submittedName>
        <fullName evidence="2">Uncharacterized protein</fullName>
    </submittedName>
</protein>
<name>A0A7C9D636_OPUST</name>
<keyword evidence="1" id="KW-0472">Membrane</keyword>
<keyword evidence="1" id="KW-1133">Transmembrane helix</keyword>
<dbReference type="EMBL" id="GISG01093683">
    <property type="protein sequence ID" value="MBA4635140.1"/>
    <property type="molecule type" value="Transcribed_RNA"/>
</dbReference>
<feature type="transmembrane region" description="Helical" evidence="1">
    <location>
        <begin position="31"/>
        <end position="52"/>
    </location>
</feature>
<evidence type="ECO:0000256" key="1">
    <source>
        <dbReference type="SAM" id="Phobius"/>
    </source>
</evidence>
<sequence>MKMKCTFTLYNLTSAVPCLNQFPMIRVSGHLIYVVLSPVLPALGNFSGYIVLGMSRNTSFRILSIFEEFCGFSAQSKCTNLLSLSWLQPLLQIRISKSFLNRIASLTSSITNVQLQG</sequence>
<dbReference type="EMBL" id="GISG01093682">
    <property type="protein sequence ID" value="MBA4635139.1"/>
    <property type="molecule type" value="Transcribed_RNA"/>
</dbReference>
<proteinExistence type="predicted"/>
<keyword evidence="1" id="KW-0812">Transmembrane</keyword>
<organism evidence="2">
    <name type="scientific">Opuntia streptacantha</name>
    <name type="common">Prickly pear cactus</name>
    <name type="synonym">Opuntia cardona</name>
    <dbReference type="NCBI Taxonomy" id="393608"/>
    <lineage>
        <taxon>Eukaryota</taxon>
        <taxon>Viridiplantae</taxon>
        <taxon>Streptophyta</taxon>
        <taxon>Embryophyta</taxon>
        <taxon>Tracheophyta</taxon>
        <taxon>Spermatophyta</taxon>
        <taxon>Magnoliopsida</taxon>
        <taxon>eudicotyledons</taxon>
        <taxon>Gunneridae</taxon>
        <taxon>Pentapetalae</taxon>
        <taxon>Caryophyllales</taxon>
        <taxon>Cactineae</taxon>
        <taxon>Cactaceae</taxon>
        <taxon>Opuntioideae</taxon>
        <taxon>Opuntia</taxon>
    </lineage>
</organism>
<dbReference type="AlphaFoldDB" id="A0A7C9D636"/>